<evidence type="ECO:0000313" key="2">
    <source>
        <dbReference type="Proteomes" id="UP001281147"/>
    </source>
</evidence>
<proteinExistence type="predicted"/>
<gene>
    <name evidence="1" type="ORF">LTR37_006055</name>
</gene>
<accession>A0ACC3NH98</accession>
<name>A0ACC3NH98_9PEZI</name>
<keyword evidence="2" id="KW-1185">Reference proteome</keyword>
<comment type="caution">
    <text evidence="1">The sequence shown here is derived from an EMBL/GenBank/DDBJ whole genome shotgun (WGS) entry which is preliminary data.</text>
</comment>
<evidence type="ECO:0000313" key="1">
    <source>
        <dbReference type="EMBL" id="KAK3717000.1"/>
    </source>
</evidence>
<reference evidence="1" key="1">
    <citation type="submission" date="2023-07" db="EMBL/GenBank/DDBJ databases">
        <title>Black Yeasts Isolated from many extreme environments.</title>
        <authorList>
            <person name="Coleine C."/>
            <person name="Stajich J.E."/>
            <person name="Selbmann L."/>
        </authorList>
    </citation>
    <scope>NUCLEOTIDE SEQUENCE</scope>
    <source>
        <strain evidence="1">CCFEE 5714</strain>
    </source>
</reference>
<organism evidence="1 2">
    <name type="scientific">Vermiconidia calcicola</name>
    <dbReference type="NCBI Taxonomy" id="1690605"/>
    <lineage>
        <taxon>Eukaryota</taxon>
        <taxon>Fungi</taxon>
        <taxon>Dikarya</taxon>
        <taxon>Ascomycota</taxon>
        <taxon>Pezizomycotina</taxon>
        <taxon>Dothideomycetes</taxon>
        <taxon>Dothideomycetidae</taxon>
        <taxon>Mycosphaerellales</taxon>
        <taxon>Extremaceae</taxon>
        <taxon>Vermiconidia</taxon>
    </lineage>
</organism>
<protein>
    <submittedName>
        <fullName evidence="1">Uncharacterized protein</fullName>
    </submittedName>
</protein>
<dbReference type="EMBL" id="JAUTXU010000039">
    <property type="protein sequence ID" value="KAK3717000.1"/>
    <property type="molecule type" value="Genomic_DNA"/>
</dbReference>
<dbReference type="Proteomes" id="UP001281147">
    <property type="component" value="Unassembled WGS sequence"/>
</dbReference>
<sequence>MKRKREAAAAKVTRSPEISEDDPIAKRLRAAKRNNYAEPDEEDIFATPAEPPAKKRRPSPIVMIAQSDADALDKTPSPKAFARDDSPARNTRSQSKASIEPLVGYENFDFDNFAGAGDNVDWDAFMDSELDAIVPDDEDTVAVAAPKAASRRNSKNSPTRKSARSSPTSSSPNSNSGTFALRRSRRNTRASSRAQ</sequence>